<evidence type="ECO:0000313" key="21">
    <source>
        <dbReference type="Proteomes" id="UP000183656"/>
    </source>
</evidence>
<evidence type="ECO:0000256" key="15">
    <source>
        <dbReference type="PIRSR" id="PIRSR606309-1"/>
    </source>
</evidence>
<accession>A0A1I7HD93</accession>
<evidence type="ECO:0000256" key="8">
    <source>
        <dbReference type="ARBA" id="ARBA00022723"/>
    </source>
</evidence>
<dbReference type="RefSeq" id="WP_054255008.1">
    <property type="nucleotide sequence ID" value="NZ_CYIG01000004.1"/>
</dbReference>
<dbReference type="EC" id="2.7.7.7" evidence="2 18"/>
<dbReference type="GO" id="GO:0003677">
    <property type="term" value="F:DNA binding"/>
    <property type="evidence" value="ECO:0007669"/>
    <property type="project" value="InterPro"/>
</dbReference>
<keyword evidence="9 18" id="KW-0378">Hydrolase</keyword>
<evidence type="ECO:0000256" key="5">
    <source>
        <dbReference type="ARBA" id="ARBA00022695"/>
    </source>
</evidence>
<feature type="binding site" evidence="17">
    <location>
        <position position="158"/>
    </location>
    <ligand>
        <name>a divalent metal cation</name>
        <dbReference type="ChEBI" id="CHEBI:60240"/>
        <label>1</label>
        <note>catalytic</note>
    </ligand>
</feature>
<comment type="cofactor">
    <cofactor evidence="1 18">
        <name>Mn(2+)</name>
        <dbReference type="ChEBI" id="CHEBI:29035"/>
    </cofactor>
</comment>
<feature type="binding site" evidence="16">
    <location>
        <position position="58"/>
    </location>
    <ligand>
        <name>substrate</name>
    </ligand>
</feature>
<evidence type="ECO:0000256" key="16">
    <source>
        <dbReference type="PIRSR" id="PIRSR606309-2"/>
    </source>
</evidence>
<dbReference type="InterPro" id="IPR036397">
    <property type="entry name" value="RNaseH_sf"/>
</dbReference>
<evidence type="ECO:0000256" key="6">
    <source>
        <dbReference type="ARBA" id="ARBA00022705"/>
    </source>
</evidence>
<dbReference type="Pfam" id="PF00929">
    <property type="entry name" value="RNase_T"/>
    <property type="match status" value="1"/>
</dbReference>
<evidence type="ECO:0000256" key="17">
    <source>
        <dbReference type="PIRSR" id="PIRSR606309-3"/>
    </source>
</evidence>
<dbReference type="OrthoDB" id="9804290at2"/>
<keyword evidence="12 18" id="KW-0239">DNA-directed DNA polymerase</keyword>
<keyword evidence="8 17" id="KW-0479">Metal-binding</keyword>
<feature type="binding site" evidence="16">
    <location>
        <position position="10"/>
    </location>
    <ligand>
        <name>substrate</name>
    </ligand>
</feature>
<sequence length="243" mass="26758">MSRQIVFDTETTGLSAENGDRIVEIGCVELVNRKLTGNHLHLYINPERDSDEGALRVHGLTTAFLRDKPKFAEVADQILDFMQGAEIIIHNAAFDVGFINKELELLGRPPFTTYVSGIIDTLAMAKEMFPGKRNSLDALCDRLDVDNSGRTLHGALLDAELLADVYINLTRGQDALLMTDDAQESSTPGPQAAHIDLRGFQLPVLRANAQEQAAHEDVLAQIDKASGGKTIWRFYESNEKAVP</sequence>
<dbReference type="InterPro" id="IPR006309">
    <property type="entry name" value="DnaQ_proteo"/>
</dbReference>
<protein>
    <recommendedName>
        <fullName evidence="3 18">DNA polymerase III subunit epsilon</fullName>
        <ecNumber evidence="2 18">2.7.7.7</ecNumber>
    </recommendedName>
</protein>
<evidence type="ECO:0000256" key="12">
    <source>
        <dbReference type="ARBA" id="ARBA00022932"/>
    </source>
</evidence>
<comment type="function">
    <text evidence="18">DNA polymerase III is a complex, multichain enzyme responsible for most of the replicative synthesis in bacteria. The epsilon subunit contain the editing function and is a proofreading 3'-5' exonuclease.</text>
</comment>
<dbReference type="STRING" id="343013.SAMN04489707_10105"/>
<evidence type="ECO:0000256" key="7">
    <source>
        <dbReference type="ARBA" id="ARBA00022722"/>
    </source>
</evidence>
<dbReference type="SUPFAM" id="SSF53098">
    <property type="entry name" value="Ribonuclease H-like"/>
    <property type="match status" value="1"/>
</dbReference>
<gene>
    <name evidence="18" type="primary">dnaQ</name>
    <name evidence="20" type="ORF">SAMN04489707_10105</name>
</gene>
<dbReference type="EMBL" id="FPBX01000010">
    <property type="protein sequence ID" value="SFU58582.1"/>
    <property type="molecule type" value="Genomic_DNA"/>
</dbReference>
<evidence type="ECO:0000256" key="14">
    <source>
        <dbReference type="ARBA" id="ARBA00049244"/>
    </source>
</evidence>
<feature type="binding site" evidence="17">
    <location>
        <position position="8"/>
    </location>
    <ligand>
        <name>a divalent metal cation</name>
        <dbReference type="ChEBI" id="CHEBI:60240"/>
        <label>1</label>
        <note>catalytic</note>
    </ligand>
</feature>
<comment type="cofactor">
    <cofactor evidence="17">
        <name>Mg(2+)</name>
        <dbReference type="ChEBI" id="CHEBI:18420"/>
    </cofactor>
    <cofactor evidence="17">
        <name>Mn(2+)</name>
        <dbReference type="ChEBI" id="CHEBI:29035"/>
    </cofactor>
    <text evidence="17">Binds 2 divalent metal cations. Magnesium or manganese.</text>
</comment>
<dbReference type="GO" id="GO:0005829">
    <property type="term" value="C:cytosol"/>
    <property type="evidence" value="ECO:0007669"/>
    <property type="project" value="TreeGrafter"/>
</dbReference>
<feature type="binding site" evidence="16">
    <location>
        <position position="158"/>
    </location>
    <ligand>
        <name>substrate</name>
    </ligand>
</feature>
<reference evidence="20 21" key="1">
    <citation type="submission" date="2016-10" db="EMBL/GenBank/DDBJ databases">
        <authorList>
            <person name="de Groot N.N."/>
        </authorList>
    </citation>
    <scope>NUCLEOTIDE SEQUENCE [LARGE SCALE GENOMIC DNA]</scope>
    <source>
        <strain evidence="20 21">R-24608</strain>
    </source>
</reference>
<keyword evidence="11 17" id="KW-0460">Magnesium</keyword>
<evidence type="ECO:0000256" key="1">
    <source>
        <dbReference type="ARBA" id="ARBA00001936"/>
    </source>
</evidence>
<name>A0A1I7HD93_9BURK</name>
<dbReference type="FunFam" id="3.30.420.10:FF:000012">
    <property type="entry name" value="DNA polymerase III subunit epsilon"/>
    <property type="match status" value="1"/>
</dbReference>
<dbReference type="InterPro" id="IPR006054">
    <property type="entry name" value="DnaQ"/>
</dbReference>
<evidence type="ECO:0000313" key="20">
    <source>
        <dbReference type="EMBL" id="SFU58582.1"/>
    </source>
</evidence>
<dbReference type="NCBIfam" id="NF004316">
    <property type="entry name" value="PRK05711.1"/>
    <property type="match status" value="1"/>
</dbReference>
<keyword evidence="6 18" id="KW-0235">DNA replication</keyword>
<dbReference type="NCBIfam" id="TIGR00573">
    <property type="entry name" value="dnaq"/>
    <property type="match status" value="1"/>
</dbReference>
<evidence type="ECO:0000259" key="19">
    <source>
        <dbReference type="SMART" id="SM00479"/>
    </source>
</evidence>
<comment type="catalytic activity">
    <reaction evidence="14 18">
        <text>DNA(n) + a 2'-deoxyribonucleoside 5'-triphosphate = DNA(n+1) + diphosphate</text>
        <dbReference type="Rhea" id="RHEA:22508"/>
        <dbReference type="Rhea" id="RHEA-COMP:17339"/>
        <dbReference type="Rhea" id="RHEA-COMP:17340"/>
        <dbReference type="ChEBI" id="CHEBI:33019"/>
        <dbReference type="ChEBI" id="CHEBI:61560"/>
        <dbReference type="ChEBI" id="CHEBI:173112"/>
        <dbReference type="EC" id="2.7.7.7"/>
    </reaction>
</comment>
<keyword evidence="5 18" id="KW-0548">Nucleotidyltransferase</keyword>
<evidence type="ECO:0000256" key="11">
    <source>
        <dbReference type="ARBA" id="ARBA00022842"/>
    </source>
</evidence>
<organism evidence="20 21">
    <name type="scientific">Paenacidovorax caeni</name>
    <dbReference type="NCBI Taxonomy" id="343013"/>
    <lineage>
        <taxon>Bacteria</taxon>
        <taxon>Pseudomonadati</taxon>
        <taxon>Pseudomonadota</taxon>
        <taxon>Betaproteobacteria</taxon>
        <taxon>Burkholderiales</taxon>
        <taxon>Comamonadaceae</taxon>
        <taxon>Paenacidovorax</taxon>
    </lineage>
</organism>
<dbReference type="InterPro" id="IPR013520">
    <property type="entry name" value="Ribonucl_H"/>
</dbReference>
<feature type="active site" description="Proton acceptor" evidence="15">
    <location>
        <position position="153"/>
    </location>
</feature>
<evidence type="ECO:0000256" key="18">
    <source>
        <dbReference type="RuleBase" id="RU364087"/>
    </source>
</evidence>
<evidence type="ECO:0000256" key="9">
    <source>
        <dbReference type="ARBA" id="ARBA00022801"/>
    </source>
</evidence>
<dbReference type="Proteomes" id="UP000183656">
    <property type="component" value="Unassembled WGS sequence"/>
</dbReference>
<keyword evidence="13 17" id="KW-0464">Manganese</keyword>
<dbReference type="PANTHER" id="PTHR30231">
    <property type="entry name" value="DNA POLYMERASE III SUBUNIT EPSILON"/>
    <property type="match status" value="1"/>
</dbReference>
<feature type="binding site" evidence="17">
    <location>
        <position position="10"/>
    </location>
    <ligand>
        <name>a divalent metal cation</name>
        <dbReference type="ChEBI" id="CHEBI:60240"/>
        <label>1</label>
        <note>catalytic</note>
    </ligand>
</feature>
<dbReference type="InterPro" id="IPR012337">
    <property type="entry name" value="RNaseH-like_sf"/>
</dbReference>
<proteinExistence type="predicted"/>
<comment type="subunit">
    <text evidence="18">DNA polymerase III contains a core (composed of alpha, epsilon and theta chains) that associates with a tau subunit. This core dimerizes to form the POLIII' complex. PolIII' associates with the gamma complex (composed of gamma, delta, delta', psi and chi chains) and with the beta chain to form the complete DNA polymerase III complex.</text>
</comment>
<keyword evidence="10 18" id="KW-0269">Exonuclease</keyword>
<dbReference type="Gene3D" id="3.30.420.10">
    <property type="entry name" value="Ribonuclease H-like superfamily/Ribonuclease H"/>
    <property type="match status" value="1"/>
</dbReference>
<keyword evidence="7 18" id="KW-0540">Nuclease</keyword>
<dbReference type="CDD" id="cd06131">
    <property type="entry name" value="DNA_pol_III_epsilon_Ecoli_like"/>
    <property type="match status" value="1"/>
</dbReference>
<keyword evidence="21" id="KW-1185">Reference proteome</keyword>
<evidence type="ECO:0000256" key="4">
    <source>
        <dbReference type="ARBA" id="ARBA00022679"/>
    </source>
</evidence>
<feature type="binding site" evidence="16">
    <location>
        <position position="8"/>
    </location>
    <ligand>
        <name>substrate</name>
    </ligand>
</feature>
<dbReference type="GO" id="GO:0046872">
    <property type="term" value="F:metal ion binding"/>
    <property type="evidence" value="ECO:0007669"/>
    <property type="project" value="UniProtKB-KW"/>
</dbReference>
<evidence type="ECO:0000256" key="13">
    <source>
        <dbReference type="ARBA" id="ARBA00023211"/>
    </source>
</evidence>
<dbReference type="GO" id="GO:0003887">
    <property type="term" value="F:DNA-directed DNA polymerase activity"/>
    <property type="evidence" value="ECO:0007669"/>
    <property type="project" value="UniProtKB-KW"/>
</dbReference>
<evidence type="ECO:0000256" key="3">
    <source>
        <dbReference type="ARBA" id="ARBA00020352"/>
    </source>
</evidence>
<dbReference type="GO" id="GO:0045004">
    <property type="term" value="P:DNA replication proofreading"/>
    <property type="evidence" value="ECO:0007669"/>
    <property type="project" value="TreeGrafter"/>
</dbReference>
<evidence type="ECO:0000256" key="2">
    <source>
        <dbReference type="ARBA" id="ARBA00012417"/>
    </source>
</evidence>
<dbReference type="NCBIfam" id="TIGR01406">
    <property type="entry name" value="dnaQ_proteo"/>
    <property type="match status" value="1"/>
</dbReference>
<dbReference type="PANTHER" id="PTHR30231:SF41">
    <property type="entry name" value="DNA POLYMERASE III SUBUNIT EPSILON"/>
    <property type="match status" value="1"/>
</dbReference>
<dbReference type="GO" id="GO:0008408">
    <property type="term" value="F:3'-5' exonuclease activity"/>
    <property type="evidence" value="ECO:0007669"/>
    <property type="project" value="TreeGrafter"/>
</dbReference>
<dbReference type="AlphaFoldDB" id="A0A1I7HD93"/>
<evidence type="ECO:0000256" key="10">
    <source>
        <dbReference type="ARBA" id="ARBA00022839"/>
    </source>
</evidence>
<keyword evidence="4 18" id="KW-0808">Transferase</keyword>
<dbReference type="SMART" id="SM00479">
    <property type="entry name" value="EXOIII"/>
    <property type="match status" value="1"/>
</dbReference>
<feature type="domain" description="Exonuclease" evidence="19">
    <location>
        <begin position="3"/>
        <end position="175"/>
    </location>
</feature>